<keyword evidence="3" id="KW-1185">Reference proteome</keyword>
<name>A0ABR2QEL3_9ROSI</name>
<reference evidence="2 3" key="1">
    <citation type="journal article" date="2024" name="G3 (Bethesda)">
        <title>Genome assembly of Hibiscus sabdariffa L. provides insights into metabolisms of medicinal natural products.</title>
        <authorList>
            <person name="Kim T."/>
        </authorList>
    </citation>
    <scope>NUCLEOTIDE SEQUENCE [LARGE SCALE GENOMIC DNA]</scope>
    <source>
        <strain evidence="2">TK-2024</strain>
        <tissue evidence="2">Old leaves</tissue>
    </source>
</reference>
<keyword evidence="1" id="KW-0472">Membrane</keyword>
<sequence>MVFQFSFLCQKHALPISTSLSSHLAMVFQFSFLGLLVLYVAFDDDVPENQGLTGRFSNQFVGQNLEGNLATGDALNDELTGIVDSSRDDVAPAKLMPVLDRDTLFKRLVSIKHK</sequence>
<protein>
    <submittedName>
        <fullName evidence="2">Uncharacterized protein</fullName>
    </submittedName>
</protein>
<evidence type="ECO:0000313" key="2">
    <source>
        <dbReference type="EMBL" id="KAK8999108.1"/>
    </source>
</evidence>
<comment type="caution">
    <text evidence="2">The sequence shown here is derived from an EMBL/GenBank/DDBJ whole genome shotgun (WGS) entry which is preliminary data.</text>
</comment>
<gene>
    <name evidence="2" type="ORF">V6N11_070285</name>
</gene>
<dbReference type="EMBL" id="JBBPBN010000040">
    <property type="protein sequence ID" value="KAK8999108.1"/>
    <property type="molecule type" value="Genomic_DNA"/>
</dbReference>
<keyword evidence="1" id="KW-1133">Transmembrane helix</keyword>
<dbReference type="Proteomes" id="UP001396334">
    <property type="component" value="Unassembled WGS sequence"/>
</dbReference>
<feature type="transmembrane region" description="Helical" evidence="1">
    <location>
        <begin position="20"/>
        <end position="42"/>
    </location>
</feature>
<accession>A0ABR2QEL3</accession>
<evidence type="ECO:0000313" key="3">
    <source>
        <dbReference type="Proteomes" id="UP001396334"/>
    </source>
</evidence>
<keyword evidence="1" id="KW-0812">Transmembrane</keyword>
<evidence type="ECO:0000256" key="1">
    <source>
        <dbReference type="SAM" id="Phobius"/>
    </source>
</evidence>
<organism evidence="2 3">
    <name type="scientific">Hibiscus sabdariffa</name>
    <name type="common">roselle</name>
    <dbReference type="NCBI Taxonomy" id="183260"/>
    <lineage>
        <taxon>Eukaryota</taxon>
        <taxon>Viridiplantae</taxon>
        <taxon>Streptophyta</taxon>
        <taxon>Embryophyta</taxon>
        <taxon>Tracheophyta</taxon>
        <taxon>Spermatophyta</taxon>
        <taxon>Magnoliopsida</taxon>
        <taxon>eudicotyledons</taxon>
        <taxon>Gunneridae</taxon>
        <taxon>Pentapetalae</taxon>
        <taxon>rosids</taxon>
        <taxon>malvids</taxon>
        <taxon>Malvales</taxon>
        <taxon>Malvaceae</taxon>
        <taxon>Malvoideae</taxon>
        <taxon>Hibiscus</taxon>
    </lineage>
</organism>
<proteinExistence type="predicted"/>